<keyword evidence="2" id="KW-1185">Reference proteome</keyword>
<dbReference type="Proteomes" id="UP001303046">
    <property type="component" value="Unassembled WGS sequence"/>
</dbReference>
<organism evidence="1 2">
    <name type="scientific">Necator americanus</name>
    <name type="common">Human hookworm</name>
    <dbReference type="NCBI Taxonomy" id="51031"/>
    <lineage>
        <taxon>Eukaryota</taxon>
        <taxon>Metazoa</taxon>
        <taxon>Ecdysozoa</taxon>
        <taxon>Nematoda</taxon>
        <taxon>Chromadorea</taxon>
        <taxon>Rhabditida</taxon>
        <taxon>Rhabditina</taxon>
        <taxon>Rhabditomorpha</taxon>
        <taxon>Strongyloidea</taxon>
        <taxon>Ancylostomatidae</taxon>
        <taxon>Bunostominae</taxon>
        <taxon>Necator</taxon>
    </lineage>
</organism>
<proteinExistence type="predicted"/>
<sequence length="193" mass="22292">METEIDDTLLRWVVRDLKGEQGPITHYYDGWHMINWLGNKLRRVNFGILPCPKSMDLVRFRSRIQGGTLECSGIWGHLELAVGDDRSRFRDNLEMGTVEVALVIRFKRSDQRAFDIFKEHSSYQQSDKRKSKYLNGTESLSTGMGTTTVKWSPPQIDVSSLHEPTCRSHLRGYRKLLTTARSFPVGELYSFMC</sequence>
<comment type="caution">
    <text evidence="1">The sequence shown here is derived from an EMBL/GenBank/DDBJ whole genome shotgun (WGS) entry which is preliminary data.</text>
</comment>
<gene>
    <name evidence="1" type="primary">Necator_chrV.g19918</name>
    <name evidence="1" type="ORF">RB195_015126</name>
</gene>
<evidence type="ECO:0000313" key="1">
    <source>
        <dbReference type="EMBL" id="KAK6757115.1"/>
    </source>
</evidence>
<reference evidence="1 2" key="1">
    <citation type="submission" date="2023-08" db="EMBL/GenBank/DDBJ databases">
        <title>A Necator americanus chromosomal reference genome.</title>
        <authorList>
            <person name="Ilik V."/>
            <person name="Petrzelkova K.J."/>
            <person name="Pardy F."/>
            <person name="Fuh T."/>
            <person name="Niatou-Singa F.S."/>
            <person name="Gouil Q."/>
            <person name="Baker L."/>
            <person name="Ritchie M.E."/>
            <person name="Jex A.R."/>
            <person name="Gazzola D."/>
            <person name="Li H."/>
            <person name="Toshio Fujiwara R."/>
            <person name="Zhan B."/>
            <person name="Aroian R.V."/>
            <person name="Pafco B."/>
            <person name="Schwarz E.M."/>
        </authorList>
    </citation>
    <scope>NUCLEOTIDE SEQUENCE [LARGE SCALE GENOMIC DNA]</scope>
    <source>
        <strain evidence="1 2">Aroian</strain>
        <tissue evidence="1">Whole animal</tissue>
    </source>
</reference>
<evidence type="ECO:0000313" key="2">
    <source>
        <dbReference type="Proteomes" id="UP001303046"/>
    </source>
</evidence>
<protein>
    <submittedName>
        <fullName evidence="1">Uncharacterized protein</fullName>
    </submittedName>
</protein>
<accession>A0ABR1E341</accession>
<dbReference type="EMBL" id="JAVFWL010000005">
    <property type="protein sequence ID" value="KAK6757115.1"/>
    <property type="molecule type" value="Genomic_DNA"/>
</dbReference>
<name>A0ABR1E341_NECAM</name>